<dbReference type="SUPFAM" id="SSF52540">
    <property type="entry name" value="P-loop containing nucleoside triphosphate hydrolases"/>
    <property type="match status" value="1"/>
</dbReference>
<evidence type="ECO:0000256" key="8">
    <source>
        <dbReference type="ARBA" id="ARBA00023204"/>
    </source>
</evidence>
<keyword evidence="14" id="KW-0472">Membrane</keyword>
<dbReference type="GO" id="GO:0140664">
    <property type="term" value="F:ATP-dependent DNA damage sensor activity"/>
    <property type="evidence" value="ECO:0007669"/>
    <property type="project" value="InterPro"/>
</dbReference>
<dbReference type="InterPro" id="IPR027417">
    <property type="entry name" value="P-loop_NTPase"/>
</dbReference>
<feature type="coiled-coil region" evidence="13">
    <location>
        <begin position="496"/>
        <end position="554"/>
    </location>
</feature>
<gene>
    <name evidence="16" type="ORF">AGLY_001237</name>
</gene>
<dbReference type="PIRSF" id="PIRSF005813">
    <property type="entry name" value="MSH2"/>
    <property type="match status" value="1"/>
</dbReference>
<evidence type="ECO:0000256" key="2">
    <source>
        <dbReference type="ARBA" id="ARBA00006271"/>
    </source>
</evidence>
<evidence type="ECO:0000259" key="15">
    <source>
        <dbReference type="PROSITE" id="PS00486"/>
    </source>
</evidence>
<dbReference type="Gene3D" id="3.40.50.300">
    <property type="entry name" value="P-loop containing nucleotide triphosphate hydrolases"/>
    <property type="match status" value="1"/>
</dbReference>
<proteinExistence type="inferred from homology"/>
<dbReference type="GO" id="GO:0006312">
    <property type="term" value="P:mitotic recombination"/>
    <property type="evidence" value="ECO:0007669"/>
    <property type="project" value="TreeGrafter"/>
</dbReference>
<evidence type="ECO:0000256" key="5">
    <source>
        <dbReference type="ARBA" id="ARBA00022763"/>
    </source>
</evidence>
<keyword evidence="8 12" id="KW-0234">DNA repair</keyword>
<keyword evidence="14" id="KW-1133">Transmembrane helix</keyword>
<dbReference type="Gene3D" id="1.10.1420.10">
    <property type="match status" value="1"/>
</dbReference>
<evidence type="ECO:0000256" key="7">
    <source>
        <dbReference type="ARBA" id="ARBA00023125"/>
    </source>
</evidence>
<dbReference type="Pfam" id="PF00488">
    <property type="entry name" value="MutS_V"/>
    <property type="match status" value="1"/>
</dbReference>
<dbReference type="Gene3D" id="3.30.420.110">
    <property type="entry name" value="MutS, connector domain"/>
    <property type="match status" value="1"/>
</dbReference>
<protein>
    <recommendedName>
        <fullName evidence="11">DNA mismatch repair protein MSH2</fullName>
    </recommendedName>
    <alternativeName>
        <fullName evidence="3">DNA mismatch repair protein Msh2</fullName>
    </alternativeName>
    <alternativeName>
        <fullName evidence="10">MutS protein homolog 2</fullName>
    </alternativeName>
</protein>
<evidence type="ECO:0000256" key="14">
    <source>
        <dbReference type="SAM" id="Phobius"/>
    </source>
</evidence>
<dbReference type="Pfam" id="PF01624">
    <property type="entry name" value="MutS_I"/>
    <property type="match status" value="1"/>
</dbReference>
<dbReference type="FunFam" id="3.30.420.110:FF:000002">
    <property type="entry name" value="DNA mismatch repair protein"/>
    <property type="match status" value="1"/>
</dbReference>
<keyword evidence="9" id="KW-0539">Nucleus</keyword>
<dbReference type="AlphaFoldDB" id="A0A6G0U9D9"/>
<dbReference type="Proteomes" id="UP000475862">
    <property type="component" value="Unassembled WGS sequence"/>
</dbReference>
<dbReference type="FunFam" id="3.40.1170.10:FF:000003">
    <property type="entry name" value="DNA mismatch repair protein"/>
    <property type="match status" value="1"/>
</dbReference>
<dbReference type="Pfam" id="PF05190">
    <property type="entry name" value="MutS_IV"/>
    <property type="match status" value="1"/>
</dbReference>
<feature type="domain" description="DNA mismatch repair proteins mutS family" evidence="15">
    <location>
        <begin position="775"/>
        <end position="791"/>
    </location>
</feature>
<dbReference type="FunFam" id="3.40.50.300:FF:000870">
    <property type="entry name" value="MutS protein homolog 4"/>
    <property type="match status" value="1"/>
</dbReference>
<evidence type="ECO:0000313" key="17">
    <source>
        <dbReference type="Proteomes" id="UP000475862"/>
    </source>
</evidence>
<dbReference type="InterPro" id="IPR000432">
    <property type="entry name" value="DNA_mismatch_repair_MutS_C"/>
</dbReference>
<comment type="function">
    <text evidence="12">Component of the post-replicative DNA mismatch repair system (MMR).</text>
</comment>
<dbReference type="SUPFAM" id="SSF48334">
    <property type="entry name" value="DNA repair protein MutS, domain III"/>
    <property type="match status" value="1"/>
</dbReference>
<keyword evidence="5 12" id="KW-0227">DNA damage</keyword>
<keyword evidence="7 12" id="KW-0238">DNA-binding</keyword>
<dbReference type="GO" id="GO:0030983">
    <property type="term" value="F:mismatched DNA binding"/>
    <property type="evidence" value="ECO:0007669"/>
    <property type="project" value="InterPro"/>
</dbReference>
<keyword evidence="13" id="KW-0175">Coiled coil</keyword>
<keyword evidence="14" id="KW-0812">Transmembrane</keyword>
<dbReference type="Gene3D" id="3.40.1170.10">
    <property type="entry name" value="DNA repair protein MutS, domain I"/>
    <property type="match status" value="1"/>
</dbReference>
<dbReference type="InterPro" id="IPR007861">
    <property type="entry name" value="DNA_mismatch_repair_MutS_clamp"/>
</dbReference>
<evidence type="ECO:0000256" key="1">
    <source>
        <dbReference type="ARBA" id="ARBA00004123"/>
    </source>
</evidence>
<dbReference type="FunFam" id="1.10.1420.10:FF:000003">
    <property type="entry name" value="DNA mismatch repair protein"/>
    <property type="match status" value="1"/>
</dbReference>
<evidence type="ECO:0000256" key="13">
    <source>
        <dbReference type="SAM" id="Coils"/>
    </source>
</evidence>
<comment type="subcellular location">
    <subcellularLocation>
        <location evidence="1">Nucleus</location>
    </subcellularLocation>
</comment>
<feature type="non-terminal residue" evidence="16">
    <location>
        <position position="1"/>
    </location>
</feature>
<comment type="similarity">
    <text evidence="2 12">Belongs to the DNA mismatch repair MutS family.</text>
</comment>
<dbReference type="SMART" id="SM00533">
    <property type="entry name" value="MUTSd"/>
    <property type="match status" value="1"/>
</dbReference>
<evidence type="ECO:0000256" key="6">
    <source>
        <dbReference type="ARBA" id="ARBA00022840"/>
    </source>
</evidence>
<evidence type="ECO:0000256" key="10">
    <source>
        <dbReference type="ARBA" id="ARBA00029795"/>
    </source>
</evidence>
<evidence type="ECO:0000313" key="16">
    <source>
        <dbReference type="EMBL" id="KAE9545694.1"/>
    </source>
</evidence>
<accession>A0A6G0U9D9</accession>
<evidence type="ECO:0000256" key="11">
    <source>
        <dbReference type="ARBA" id="ARBA00073545"/>
    </source>
</evidence>
<evidence type="ECO:0000256" key="9">
    <source>
        <dbReference type="ARBA" id="ARBA00023242"/>
    </source>
</evidence>
<feature type="transmembrane region" description="Helical" evidence="14">
    <location>
        <begin position="41"/>
        <end position="60"/>
    </location>
</feature>
<sequence length="937" mass="105692">CSLYPIYNVLTSDFCYLFILGINWCLVLYRVLTRKVQNTSIVFNLFCSSAVLLLTCRTIIVHQFSDKMSKKPINHLNLDPEQQKTFVRFHKSLPDKPLTTVRFFNRQDYYTVHGQDATFAAKDFYKTNHSIKIIGSDDDTLESLIFNKANFEAYIKQLLLVNHYKVEIFVNKGGKWALDYKGSPGNLSQFEDLLFGNVEQIEANIVIALKLSPDFKNNKLIGLGAVDTVENKFQLSEFTDDEYFSHTESIVIKISPKECILMTDGSNPDVEQLKKVVERCGVLVTMKKKSEFSTDTLIQDLNKLIMFEEGQQSNAHTLPQIQLEVASAAIAAVIKYLELSSDSDNLNQYTVDNLGYDKFVHLDSAGVQALNLFSNSGTMSKNDSILGIFNKCRSPHGQRLLTQWIRQPLRDLNKINERLDIVETLVTDTDIRQQLHDQHLRTIPDLQALMRKIQRKKANLQDCYRIYQAIQKLPDLVQTLSNSDNKTLNSVITTPLKELVNDMNKYQAMIEETIDLKLIERGEFLIQSGFDDELQEMRNQMDDYETKMKSNLTKTNGALGISVKLDSNSQYGFFYKVSLKDAKIVSNNKSYEVLDTTKGGGMRFRSSKLTELNTEYQSSYNATILNLSRTLAQLDVLTSFSMLAASSLRPYVRPNLHPQGRGLLDLKQVRHPCVEVQDSVSYIPNDAYFEQGKCTFNVITGPNMGGKSTYIRSVAVAVFMAHMGSFVPCDAAEISVVDAILARVGANDSQIKGLSTFMVEMIETVSILKRATSESLVIIDELGRGTSTYEGCGIACAIAERLAAETKAFTLFATHFHELTKLQETIPTITNKHVSAVTTDDSLTLLYQVQPGSCDKSFGIHVAAMAKFPKNVIQDAAKKLALLESFQNNLTTEDNLKEINEADKEKFLMECKRCAQECASSDDELFKRIKKLRTEFL</sequence>
<evidence type="ECO:0000256" key="3">
    <source>
        <dbReference type="ARBA" id="ARBA00019549"/>
    </source>
</evidence>
<dbReference type="GO" id="GO:0032301">
    <property type="term" value="C:MutSalpha complex"/>
    <property type="evidence" value="ECO:0007669"/>
    <property type="project" value="TreeGrafter"/>
</dbReference>
<dbReference type="Pfam" id="PF05192">
    <property type="entry name" value="MutS_III"/>
    <property type="match status" value="1"/>
</dbReference>
<feature type="transmembrane region" description="Helical" evidence="14">
    <location>
        <begin position="6"/>
        <end position="29"/>
    </location>
</feature>
<reference evidence="16 17" key="1">
    <citation type="submission" date="2019-08" db="EMBL/GenBank/DDBJ databases">
        <title>The genome of the soybean aphid Biotype 1, its phylome, world population structure and adaptation to the North American continent.</title>
        <authorList>
            <person name="Giordano R."/>
            <person name="Donthu R.K."/>
            <person name="Hernandez A.G."/>
            <person name="Wright C.L."/>
            <person name="Zimin A.V."/>
        </authorList>
    </citation>
    <scope>NUCLEOTIDE SEQUENCE [LARGE SCALE GENOMIC DNA]</scope>
    <source>
        <tissue evidence="16">Whole aphids</tissue>
    </source>
</reference>
<evidence type="ECO:0000256" key="12">
    <source>
        <dbReference type="RuleBase" id="RU003756"/>
    </source>
</evidence>
<dbReference type="PANTHER" id="PTHR11361">
    <property type="entry name" value="DNA MISMATCH REPAIR PROTEIN MUTS FAMILY MEMBER"/>
    <property type="match status" value="1"/>
</dbReference>
<dbReference type="InterPro" id="IPR011184">
    <property type="entry name" value="DNA_mismatch_repair_Msh2"/>
</dbReference>
<dbReference type="PANTHER" id="PTHR11361:SF35">
    <property type="entry name" value="DNA MISMATCH REPAIR PROTEIN MSH2"/>
    <property type="match status" value="1"/>
</dbReference>
<organism evidence="16 17">
    <name type="scientific">Aphis glycines</name>
    <name type="common">Soybean aphid</name>
    <dbReference type="NCBI Taxonomy" id="307491"/>
    <lineage>
        <taxon>Eukaryota</taxon>
        <taxon>Metazoa</taxon>
        <taxon>Ecdysozoa</taxon>
        <taxon>Arthropoda</taxon>
        <taxon>Hexapoda</taxon>
        <taxon>Insecta</taxon>
        <taxon>Pterygota</taxon>
        <taxon>Neoptera</taxon>
        <taxon>Paraneoptera</taxon>
        <taxon>Hemiptera</taxon>
        <taxon>Sternorrhyncha</taxon>
        <taxon>Aphidomorpha</taxon>
        <taxon>Aphidoidea</taxon>
        <taxon>Aphididae</taxon>
        <taxon>Aphidini</taxon>
        <taxon>Aphis</taxon>
        <taxon>Aphis</taxon>
    </lineage>
</organism>
<dbReference type="SMART" id="SM00534">
    <property type="entry name" value="MUTSac"/>
    <property type="match status" value="1"/>
</dbReference>
<keyword evidence="6" id="KW-0067">ATP-binding</keyword>
<dbReference type="GO" id="GO:0005524">
    <property type="term" value="F:ATP binding"/>
    <property type="evidence" value="ECO:0007669"/>
    <property type="project" value="UniProtKB-KW"/>
</dbReference>
<dbReference type="OrthoDB" id="295033at2759"/>
<name>A0A6G0U9D9_APHGL</name>
<dbReference type="Pfam" id="PF05188">
    <property type="entry name" value="MutS_II"/>
    <property type="match status" value="1"/>
</dbReference>
<keyword evidence="17" id="KW-1185">Reference proteome</keyword>
<dbReference type="EMBL" id="VYZN01000001">
    <property type="protein sequence ID" value="KAE9545694.1"/>
    <property type="molecule type" value="Genomic_DNA"/>
</dbReference>
<dbReference type="InterPro" id="IPR036187">
    <property type="entry name" value="DNA_mismatch_repair_MutS_sf"/>
</dbReference>
<dbReference type="InterPro" id="IPR036678">
    <property type="entry name" value="MutS_con_dom_sf"/>
</dbReference>
<dbReference type="InterPro" id="IPR007696">
    <property type="entry name" value="DNA_mismatch_repair_MutS_core"/>
</dbReference>
<comment type="caution">
    <text evidence="16">The sequence shown here is derived from an EMBL/GenBank/DDBJ whole genome shotgun (WGS) entry which is preliminary data.</text>
</comment>
<evidence type="ECO:0000256" key="4">
    <source>
        <dbReference type="ARBA" id="ARBA00022741"/>
    </source>
</evidence>
<dbReference type="InterPro" id="IPR016151">
    <property type="entry name" value="DNA_mismatch_repair_MutS_N"/>
</dbReference>
<dbReference type="GO" id="GO:0006298">
    <property type="term" value="P:mismatch repair"/>
    <property type="evidence" value="ECO:0007669"/>
    <property type="project" value="InterPro"/>
</dbReference>
<dbReference type="InterPro" id="IPR045076">
    <property type="entry name" value="MutS"/>
</dbReference>
<dbReference type="InterPro" id="IPR007860">
    <property type="entry name" value="DNA_mmatch_repair_MutS_con_dom"/>
</dbReference>
<dbReference type="PROSITE" id="PS00486">
    <property type="entry name" value="DNA_MISMATCH_REPAIR_2"/>
    <property type="match status" value="1"/>
</dbReference>
<keyword evidence="4 12" id="KW-0547">Nucleotide-binding</keyword>
<dbReference type="InterPro" id="IPR007695">
    <property type="entry name" value="DNA_mismatch_repair_MutS-lik_N"/>
</dbReference>